<evidence type="ECO:0000313" key="1">
    <source>
        <dbReference type="EMBL" id="KAK9903293.1"/>
    </source>
</evidence>
<name>A0ABR2YDN6_9CHLO</name>
<comment type="caution">
    <text evidence="1">The sequence shown here is derived from an EMBL/GenBank/DDBJ whole genome shotgun (WGS) entry which is preliminary data.</text>
</comment>
<gene>
    <name evidence="1" type="ORF">WJX75_002079</name>
</gene>
<dbReference type="EMBL" id="JALJOT010000014">
    <property type="protein sequence ID" value="KAK9903293.1"/>
    <property type="molecule type" value="Genomic_DNA"/>
</dbReference>
<keyword evidence="2" id="KW-1185">Reference proteome</keyword>
<proteinExistence type="predicted"/>
<accession>A0ABR2YDN6</accession>
<protein>
    <submittedName>
        <fullName evidence="1">Uncharacterized protein</fullName>
    </submittedName>
</protein>
<dbReference type="Proteomes" id="UP001491310">
    <property type="component" value="Unassembled WGS sequence"/>
</dbReference>
<sequence>MKKLWRLFGLLGIHVLWISGVFARRRRLSGRPSSQRQVEALAGGRKINEFVYELFKPPGDRTHTLDIVLIHGLQFGDYRTWGTLLLRNFATALPQKAMLAGGKQGFFF</sequence>
<reference evidence="1 2" key="1">
    <citation type="journal article" date="2024" name="Nat. Commun.">
        <title>Phylogenomics reveals the evolutionary origins of lichenization in chlorophyte algae.</title>
        <authorList>
            <person name="Puginier C."/>
            <person name="Libourel C."/>
            <person name="Otte J."/>
            <person name="Skaloud P."/>
            <person name="Haon M."/>
            <person name="Grisel S."/>
            <person name="Petersen M."/>
            <person name="Berrin J.G."/>
            <person name="Delaux P.M."/>
            <person name="Dal Grande F."/>
            <person name="Keller J."/>
        </authorList>
    </citation>
    <scope>NUCLEOTIDE SEQUENCE [LARGE SCALE GENOMIC DNA]</scope>
    <source>
        <strain evidence="1 2">SAG 216-7</strain>
    </source>
</reference>
<evidence type="ECO:0000313" key="2">
    <source>
        <dbReference type="Proteomes" id="UP001491310"/>
    </source>
</evidence>
<organism evidence="1 2">
    <name type="scientific">Coccomyxa subellipsoidea</name>
    <dbReference type="NCBI Taxonomy" id="248742"/>
    <lineage>
        <taxon>Eukaryota</taxon>
        <taxon>Viridiplantae</taxon>
        <taxon>Chlorophyta</taxon>
        <taxon>core chlorophytes</taxon>
        <taxon>Trebouxiophyceae</taxon>
        <taxon>Trebouxiophyceae incertae sedis</taxon>
        <taxon>Coccomyxaceae</taxon>
        <taxon>Coccomyxa</taxon>
    </lineage>
</organism>